<organism evidence="9 10">
    <name type="scientific">Paenibacillus crassostreae</name>
    <dbReference type="NCBI Taxonomy" id="1763538"/>
    <lineage>
        <taxon>Bacteria</taxon>
        <taxon>Bacillati</taxon>
        <taxon>Bacillota</taxon>
        <taxon>Bacilli</taxon>
        <taxon>Bacillales</taxon>
        <taxon>Paenibacillaceae</taxon>
        <taxon>Paenibacillus</taxon>
    </lineage>
</organism>
<feature type="domain" description="ABC transmembrane type-1" evidence="8">
    <location>
        <begin position="75"/>
        <end position="278"/>
    </location>
</feature>
<dbReference type="EMBL" id="LSFN01000005">
    <property type="protein sequence ID" value="OAB76875.1"/>
    <property type="molecule type" value="Genomic_DNA"/>
</dbReference>
<keyword evidence="3" id="KW-1003">Cell membrane</keyword>
<dbReference type="GO" id="GO:0005886">
    <property type="term" value="C:plasma membrane"/>
    <property type="evidence" value="ECO:0007669"/>
    <property type="project" value="UniProtKB-SubCell"/>
</dbReference>
<feature type="transmembrane region" description="Helical" evidence="7">
    <location>
        <begin position="183"/>
        <end position="205"/>
    </location>
</feature>
<reference evidence="9 10" key="1">
    <citation type="submission" date="2016-02" db="EMBL/GenBank/DDBJ databases">
        <title>Paenibacillus sp. LPB0068, isolated from Crassostrea gigas.</title>
        <authorList>
            <person name="Shin S.-K."/>
            <person name="Yi H."/>
        </authorList>
    </citation>
    <scope>NUCLEOTIDE SEQUENCE [LARGE SCALE GENOMIC DNA]</scope>
    <source>
        <strain evidence="9 10">LPB0068</strain>
    </source>
</reference>
<accession>A0A167FT78</accession>
<keyword evidence="5 7" id="KW-1133">Transmembrane helix</keyword>
<evidence type="ECO:0000256" key="1">
    <source>
        <dbReference type="ARBA" id="ARBA00004651"/>
    </source>
</evidence>
<dbReference type="Pfam" id="PF00528">
    <property type="entry name" value="BPD_transp_1"/>
    <property type="match status" value="1"/>
</dbReference>
<dbReference type="CDD" id="cd06261">
    <property type="entry name" value="TM_PBP2"/>
    <property type="match status" value="1"/>
</dbReference>
<feature type="transmembrane region" description="Helical" evidence="7">
    <location>
        <begin position="141"/>
        <end position="162"/>
    </location>
</feature>
<proteinExistence type="inferred from homology"/>
<keyword evidence="4 7" id="KW-0812">Transmembrane</keyword>
<evidence type="ECO:0000313" key="9">
    <source>
        <dbReference type="EMBL" id="OAB76875.1"/>
    </source>
</evidence>
<evidence type="ECO:0000256" key="2">
    <source>
        <dbReference type="ARBA" id="ARBA00022448"/>
    </source>
</evidence>
<gene>
    <name evidence="9" type="ORF">PNBC_05620</name>
</gene>
<dbReference type="KEGG" id="pcx:LPB68_19120"/>
<comment type="similarity">
    <text evidence="7">Belongs to the binding-protein-dependent transport system permease family.</text>
</comment>
<keyword evidence="6 7" id="KW-0472">Membrane</keyword>
<evidence type="ECO:0000313" key="10">
    <source>
        <dbReference type="Proteomes" id="UP000077134"/>
    </source>
</evidence>
<dbReference type="Gene3D" id="1.10.3720.10">
    <property type="entry name" value="MetI-like"/>
    <property type="match status" value="1"/>
</dbReference>
<name>A0A167FT78_9BACL</name>
<feature type="transmembrane region" description="Helical" evidence="7">
    <location>
        <begin position="78"/>
        <end position="98"/>
    </location>
</feature>
<evidence type="ECO:0000256" key="6">
    <source>
        <dbReference type="ARBA" id="ARBA00023136"/>
    </source>
</evidence>
<dbReference type="PANTHER" id="PTHR43744">
    <property type="entry name" value="ABC TRANSPORTER PERMEASE PROTEIN MG189-RELATED-RELATED"/>
    <property type="match status" value="1"/>
</dbReference>
<feature type="transmembrane region" description="Helical" evidence="7">
    <location>
        <begin position="12"/>
        <end position="36"/>
    </location>
</feature>
<keyword evidence="2 7" id="KW-0813">Transport</keyword>
<dbReference type="STRING" id="1763538.LPB68_19120"/>
<dbReference type="SUPFAM" id="SSF161098">
    <property type="entry name" value="MetI-like"/>
    <property type="match status" value="1"/>
</dbReference>
<evidence type="ECO:0000256" key="5">
    <source>
        <dbReference type="ARBA" id="ARBA00022989"/>
    </source>
</evidence>
<evidence type="ECO:0000256" key="3">
    <source>
        <dbReference type="ARBA" id="ARBA00022475"/>
    </source>
</evidence>
<dbReference type="Proteomes" id="UP000077134">
    <property type="component" value="Unassembled WGS sequence"/>
</dbReference>
<dbReference type="RefSeq" id="WP_068656015.1">
    <property type="nucleotide sequence ID" value="NZ_CP017770.1"/>
</dbReference>
<evidence type="ECO:0000256" key="7">
    <source>
        <dbReference type="RuleBase" id="RU363032"/>
    </source>
</evidence>
<dbReference type="AlphaFoldDB" id="A0A167FT78"/>
<dbReference type="InterPro" id="IPR035906">
    <property type="entry name" value="MetI-like_sf"/>
</dbReference>
<evidence type="ECO:0000256" key="4">
    <source>
        <dbReference type="ARBA" id="ARBA00022692"/>
    </source>
</evidence>
<dbReference type="PROSITE" id="PS50928">
    <property type="entry name" value="ABC_TM1"/>
    <property type="match status" value="1"/>
</dbReference>
<dbReference type="GO" id="GO:0055085">
    <property type="term" value="P:transmembrane transport"/>
    <property type="evidence" value="ECO:0007669"/>
    <property type="project" value="InterPro"/>
</dbReference>
<feature type="transmembrane region" description="Helical" evidence="7">
    <location>
        <begin position="259"/>
        <end position="279"/>
    </location>
</feature>
<comment type="subcellular location">
    <subcellularLocation>
        <location evidence="1 7">Cell membrane</location>
        <topology evidence="1 7">Multi-pass membrane protein</topology>
    </subcellularLocation>
</comment>
<dbReference type="PANTHER" id="PTHR43744:SF9">
    <property type="entry name" value="POLYGALACTURONAN_RHAMNOGALACTURONAN TRANSPORT SYSTEM PERMEASE PROTEIN YTCP"/>
    <property type="match status" value="1"/>
</dbReference>
<comment type="caution">
    <text evidence="9">The sequence shown here is derived from an EMBL/GenBank/DDBJ whole genome shotgun (WGS) entry which is preliminary data.</text>
</comment>
<evidence type="ECO:0000259" key="8">
    <source>
        <dbReference type="PROSITE" id="PS50928"/>
    </source>
</evidence>
<keyword evidence="10" id="KW-1185">Reference proteome</keyword>
<dbReference type="InterPro" id="IPR000515">
    <property type="entry name" value="MetI-like"/>
</dbReference>
<dbReference type="OrthoDB" id="9810086at2"/>
<sequence>MYIKHSRIDRLFITVNTILLTLAVLIVVVPLVYVVIASFMDPTVLLSKGISFHVSDWSMEGYNLILSNPAMVRGFANAVFYSVSFALITSAVSIFAGYALSVSDLVGRNAFMTLFVITMFFSGGLIPTYMLVKNLGMLDTVWAIIIPGVVNVWNIILARTFFKGIPNELKEAANVDGASELLIFFKIVLPLSKPIVFVIALYAFVGQWNSYFDAMIYLDNAKLHPLQLVLRSILIQNQAPPGMISDQLAMNELKRLSEMIKYSSIVISSLPLIVMYPFFQKYFEKGVMVGSLK</sequence>
<feature type="transmembrane region" description="Helical" evidence="7">
    <location>
        <begin position="110"/>
        <end position="129"/>
    </location>
</feature>
<protein>
    <submittedName>
        <fullName evidence="9">Sugar ABC transporter permease</fullName>
    </submittedName>
</protein>